<dbReference type="eggNOG" id="COG2080">
    <property type="taxonomic scope" value="Bacteria"/>
</dbReference>
<dbReference type="GO" id="GO:0046872">
    <property type="term" value="F:metal ion binding"/>
    <property type="evidence" value="ECO:0007669"/>
    <property type="project" value="UniProtKB-KW"/>
</dbReference>
<dbReference type="PROSITE" id="PS51085">
    <property type="entry name" value="2FE2S_FER_2"/>
    <property type="match status" value="1"/>
</dbReference>
<dbReference type="InterPro" id="IPR036010">
    <property type="entry name" value="2Fe-2S_ferredoxin-like_sf"/>
</dbReference>
<dbReference type="AlphaFoldDB" id="T0DTV8"/>
<evidence type="ECO:0000256" key="3">
    <source>
        <dbReference type="ARBA" id="ARBA00023002"/>
    </source>
</evidence>
<keyword evidence="5" id="KW-0411">Iron-sulfur</keyword>
<accession>T0DTV8</accession>
<dbReference type="RefSeq" id="WP_021294911.1">
    <property type="nucleotide sequence ID" value="NZ_AURB01000024.1"/>
</dbReference>
<dbReference type="PROSITE" id="PS00197">
    <property type="entry name" value="2FE2S_FER_1"/>
    <property type="match status" value="1"/>
</dbReference>
<dbReference type="PANTHER" id="PTHR44379:SF5">
    <property type="entry name" value="OXIDOREDUCTASE WITH IRON-SULFUR SUBUNIT"/>
    <property type="match status" value="1"/>
</dbReference>
<keyword evidence="3" id="KW-0560">Oxidoreductase</keyword>
<dbReference type="GO" id="GO:0016491">
    <property type="term" value="F:oxidoreductase activity"/>
    <property type="evidence" value="ECO:0007669"/>
    <property type="project" value="UniProtKB-KW"/>
</dbReference>
<dbReference type="InterPro" id="IPR001041">
    <property type="entry name" value="2Fe-2S_ferredoxin-type"/>
</dbReference>
<dbReference type="Gene3D" id="3.10.20.30">
    <property type="match status" value="1"/>
</dbReference>
<dbReference type="GO" id="GO:0051537">
    <property type="term" value="F:2 iron, 2 sulfur cluster binding"/>
    <property type="evidence" value="ECO:0007669"/>
    <property type="project" value="UniProtKB-KW"/>
</dbReference>
<dbReference type="PANTHER" id="PTHR44379">
    <property type="entry name" value="OXIDOREDUCTASE WITH IRON-SULFUR SUBUNIT"/>
    <property type="match status" value="1"/>
</dbReference>
<dbReference type="EMBL" id="CP080467">
    <property type="protein sequence ID" value="UNO49113.1"/>
    <property type="molecule type" value="Genomic_DNA"/>
</dbReference>
<dbReference type="SUPFAM" id="SSF54292">
    <property type="entry name" value="2Fe-2S ferredoxin-like"/>
    <property type="match status" value="1"/>
</dbReference>
<name>T0DTV8_ALIAG</name>
<dbReference type="Proteomes" id="UP000829401">
    <property type="component" value="Chromosome"/>
</dbReference>
<dbReference type="KEGG" id="aaco:K1I37_00660"/>
<organism evidence="6 7">
    <name type="scientific">Alicyclobacillus acidoterrestris (strain ATCC 49025 / DSM 3922 / CIP 106132 / NCIMB 13137 / GD3B)</name>
    <dbReference type="NCBI Taxonomy" id="1356854"/>
    <lineage>
        <taxon>Bacteria</taxon>
        <taxon>Bacillati</taxon>
        <taxon>Bacillota</taxon>
        <taxon>Bacilli</taxon>
        <taxon>Bacillales</taxon>
        <taxon>Alicyclobacillaceae</taxon>
        <taxon>Alicyclobacillus</taxon>
    </lineage>
</organism>
<sequence>MQEQRIILNINGEEKTWMGDPTTPLADVIREHFQLTVTKVGCRTGECGACTIILDGAPMNSCILPVAMAENSVIQTIEGLADDRRFQLLVTAMAEEGGAQCGFCTPGIMMTLWASSQASHVGQHPDYHAILKNNLCRCTGYQSILAAAKRVLGPEVNVVEQ</sequence>
<dbReference type="CDD" id="cd00207">
    <property type="entry name" value="fer2"/>
    <property type="match status" value="1"/>
</dbReference>
<proteinExistence type="predicted"/>
<reference evidence="7" key="1">
    <citation type="journal article" date="2022" name="G3 (Bethesda)">
        <title>Unveiling the complete genome sequence of Alicyclobacillus acidoterrestris DSM 3922T, a taint-producing strain.</title>
        <authorList>
            <person name="Leonardo I.C."/>
            <person name="Barreto Crespo M.T."/>
            <person name="Gaspar F.B."/>
        </authorList>
    </citation>
    <scope>NUCLEOTIDE SEQUENCE [LARGE SCALE GENOMIC DNA]</scope>
    <source>
        <strain evidence="7">DSM 3922</strain>
    </source>
</reference>
<keyword evidence="2" id="KW-0479">Metal-binding</keyword>
<dbReference type="InterPro" id="IPR036884">
    <property type="entry name" value="2Fe-2S-bd_dom_sf"/>
</dbReference>
<evidence type="ECO:0000313" key="7">
    <source>
        <dbReference type="Proteomes" id="UP000829401"/>
    </source>
</evidence>
<keyword evidence="7" id="KW-1185">Reference proteome</keyword>
<dbReference type="InterPro" id="IPR012675">
    <property type="entry name" value="Beta-grasp_dom_sf"/>
</dbReference>
<dbReference type="SUPFAM" id="SSF47741">
    <property type="entry name" value="CO dehydrogenase ISP C-domain like"/>
    <property type="match status" value="1"/>
</dbReference>
<accession>A0A9E6ZHK9</accession>
<keyword evidence="4" id="KW-0408">Iron</keyword>
<protein>
    <submittedName>
        <fullName evidence="6">2Fe-2S iron-sulfur cluster-binding protein</fullName>
    </submittedName>
</protein>
<evidence type="ECO:0000256" key="5">
    <source>
        <dbReference type="ARBA" id="ARBA00023014"/>
    </source>
</evidence>
<dbReference type="STRING" id="1356854.N007_02025"/>
<dbReference type="Pfam" id="PF01799">
    <property type="entry name" value="Fer2_2"/>
    <property type="match status" value="1"/>
</dbReference>
<keyword evidence="1" id="KW-0001">2Fe-2S</keyword>
<dbReference type="InterPro" id="IPR051452">
    <property type="entry name" value="Diverse_Oxidoreductases"/>
</dbReference>
<gene>
    <name evidence="6" type="ORF">K1I37_00660</name>
</gene>
<dbReference type="InterPro" id="IPR006058">
    <property type="entry name" value="2Fe2S_fd_BS"/>
</dbReference>
<dbReference type="InterPro" id="IPR002888">
    <property type="entry name" value="2Fe-2S-bd"/>
</dbReference>
<evidence type="ECO:0000256" key="1">
    <source>
        <dbReference type="ARBA" id="ARBA00022714"/>
    </source>
</evidence>
<dbReference type="Gene3D" id="1.10.150.120">
    <property type="entry name" value="[2Fe-2S]-binding domain"/>
    <property type="match status" value="1"/>
</dbReference>
<evidence type="ECO:0000313" key="6">
    <source>
        <dbReference type="EMBL" id="UNO49113.1"/>
    </source>
</evidence>
<dbReference type="Pfam" id="PF00111">
    <property type="entry name" value="Fer2"/>
    <property type="match status" value="1"/>
</dbReference>
<evidence type="ECO:0000256" key="4">
    <source>
        <dbReference type="ARBA" id="ARBA00023004"/>
    </source>
</evidence>
<evidence type="ECO:0000256" key="2">
    <source>
        <dbReference type="ARBA" id="ARBA00022723"/>
    </source>
</evidence>